<evidence type="ECO:0000256" key="6">
    <source>
        <dbReference type="SAM" id="Phobius"/>
    </source>
</evidence>
<keyword evidence="1 6" id="KW-0812">Transmembrane</keyword>
<dbReference type="PROSITE" id="PS50885">
    <property type="entry name" value="HAMP"/>
    <property type="match status" value="1"/>
</dbReference>
<dbReference type="PROSITE" id="PS50111">
    <property type="entry name" value="CHEMOTAXIS_TRANSDUC_2"/>
    <property type="match status" value="1"/>
</dbReference>
<evidence type="ECO:0000313" key="9">
    <source>
        <dbReference type="EMBL" id="GIG76602.1"/>
    </source>
</evidence>
<feature type="domain" description="Methyl-accepting transducer" evidence="7">
    <location>
        <begin position="282"/>
        <end position="525"/>
    </location>
</feature>
<dbReference type="InterPro" id="IPR024478">
    <property type="entry name" value="HlyB_4HB_MCP"/>
</dbReference>
<keyword evidence="6" id="KW-0472">Membrane</keyword>
<gene>
    <name evidence="9" type="ORF">Pfl04_50060</name>
</gene>
<dbReference type="PRINTS" id="PR00260">
    <property type="entry name" value="CHEMTRNSDUCR"/>
</dbReference>
<dbReference type="SMART" id="SM00304">
    <property type="entry name" value="HAMP"/>
    <property type="match status" value="3"/>
</dbReference>
<evidence type="ECO:0000313" key="10">
    <source>
        <dbReference type="Proteomes" id="UP000653674"/>
    </source>
</evidence>
<dbReference type="SUPFAM" id="SSF58104">
    <property type="entry name" value="Methyl-accepting chemotaxis protein (MCP) signaling domain"/>
    <property type="match status" value="1"/>
</dbReference>
<name>A0A8J3LPS4_9ACTN</name>
<dbReference type="InterPro" id="IPR003660">
    <property type="entry name" value="HAMP_dom"/>
</dbReference>
<reference evidence="9" key="1">
    <citation type="submission" date="2021-01" db="EMBL/GenBank/DDBJ databases">
        <title>Whole genome shotgun sequence of Planosporangium flavigriseum NBRC 105377.</title>
        <authorList>
            <person name="Komaki H."/>
            <person name="Tamura T."/>
        </authorList>
    </citation>
    <scope>NUCLEOTIDE SEQUENCE</scope>
    <source>
        <strain evidence="9">NBRC 105377</strain>
    </source>
</reference>
<keyword evidence="2 6" id="KW-1133">Transmembrane helix</keyword>
<feature type="transmembrane region" description="Helical" evidence="6">
    <location>
        <begin position="206"/>
        <end position="224"/>
    </location>
</feature>
<dbReference type="Pfam" id="PF00672">
    <property type="entry name" value="HAMP"/>
    <property type="match status" value="1"/>
</dbReference>
<dbReference type="GO" id="GO:0007165">
    <property type="term" value="P:signal transduction"/>
    <property type="evidence" value="ECO:0007669"/>
    <property type="project" value="UniProtKB-KW"/>
</dbReference>
<comment type="similarity">
    <text evidence="4">Belongs to the methyl-accepting chemotaxis (MCP) protein family.</text>
</comment>
<feature type="transmembrane region" description="Helical" evidence="6">
    <location>
        <begin position="28"/>
        <end position="48"/>
    </location>
</feature>
<proteinExistence type="inferred from homology"/>
<feature type="domain" description="HAMP" evidence="8">
    <location>
        <begin position="225"/>
        <end position="277"/>
    </location>
</feature>
<dbReference type="Proteomes" id="UP000653674">
    <property type="component" value="Unassembled WGS sequence"/>
</dbReference>
<keyword evidence="3 5" id="KW-0807">Transducer</keyword>
<comment type="caution">
    <text evidence="9">The sequence shown here is derived from an EMBL/GenBank/DDBJ whole genome shotgun (WGS) entry which is preliminary data.</text>
</comment>
<dbReference type="Pfam" id="PF12729">
    <property type="entry name" value="4HB_MCP_1"/>
    <property type="match status" value="1"/>
</dbReference>
<evidence type="ECO:0000259" key="8">
    <source>
        <dbReference type="PROSITE" id="PS50885"/>
    </source>
</evidence>
<dbReference type="RefSeq" id="WP_239075740.1">
    <property type="nucleotide sequence ID" value="NZ_BAAAQJ010000018.1"/>
</dbReference>
<dbReference type="InterPro" id="IPR004089">
    <property type="entry name" value="MCPsignal_dom"/>
</dbReference>
<dbReference type="Pfam" id="PF00015">
    <property type="entry name" value="MCPsignal"/>
    <property type="match status" value="1"/>
</dbReference>
<dbReference type="GO" id="GO:0016020">
    <property type="term" value="C:membrane"/>
    <property type="evidence" value="ECO:0007669"/>
    <property type="project" value="InterPro"/>
</dbReference>
<organism evidence="9 10">
    <name type="scientific">Planosporangium flavigriseum</name>
    <dbReference type="NCBI Taxonomy" id="373681"/>
    <lineage>
        <taxon>Bacteria</taxon>
        <taxon>Bacillati</taxon>
        <taxon>Actinomycetota</taxon>
        <taxon>Actinomycetes</taxon>
        <taxon>Micromonosporales</taxon>
        <taxon>Micromonosporaceae</taxon>
        <taxon>Planosporangium</taxon>
    </lineage>
</organism>
<dbReference type="InterPro" id="IPR004090">
    <property type="entry name" value="Chemotax_Me-accpt_rcpt"/>
</dbReference>
<dbReference type="PANTHER" id="PTHR32089:SF112">
    <property type="entry name" value="LYSOZYME-LIKE PROTEIN-RELATED"/>
    <property type="match status" value="1"/>
</dbReference>
<protein>
    <submittedName>
        <fullName evidence="9">Chemotaxis protein</fullName>
    </submittedName>
</protein>
<accession>A0A8J3LPS4</accession>
<dbReference type="AlphaFoldDB" id="A0A8J3LPS4"/>
<dbReference type="CDD" id="cd06225">
    <property type="entry name" value="HAMP"/>
    <property type="match status" value="1"/>
</dbReference>
<evidence type="ECO:0000259" key="7">
    <source>
        <dbReference type="PROSITE" id="PS50111"/>
    </source>
</evidence>
<dbReference type="Gene3D" id="1.10.287.950">
    <property type="entry name" value="Methyl-accepting chemotaxis protein"/>
    <property type="match status" value="1"/>
</dbReference>
<keyword evidence="10" id="KW-1185">Reference proteome</keyword>
<dbReference type="EMBL" id="BONU01000064">
    <property type="protein sequence ID" value="GIG76602.1"/>
    <property type="molecule type" value="Genomic_DNA"/>
</dbReference>
<dbReference type="GO" id="GO:0006935">
    <property type="term" value="P:chemotaxis"/>
    <property type="evidence" value="ECO:0007669"/>
    <property type="project" value="InterPro"/>
</dbReference>
<dbReference type="GO" id="GO:0004888">
    <property type="term" value="F:transmembrane signaling receptor activity"/>
    <property type="evidence" value="ECO:0007669"/>
    <property type="project" value="InterPro"/>
</dbReference>
<sequence length="540" mass="56368">MAVTNKVGGSALGGFGRWVANRRMNTKIMLVIAILAVTAGGVGVLSLAKMSTLHDTANSLYDSGLVPQQHADDLAITMRQTRSDVLSHAISTTDASMTKFEQVIKDDDAEFATQLSTYEKESVAPELVSQLRAAWGDYQRDKQQMMDASRRNDSVTIERVRDTVLAAEADKAFKLVDDLIAREQADSKRRSDEATATYNSARTTTITFLTIGLVLAVAFGLFVARNIIAALGRVSYVVDGLAAGDLTRSAGVSSRDEIGRMATGLDAATDRLRETIGTIGASSETLAGASQELSAVSQQIAGSAEETSTQAESVSAAAEQVSRNVETVSAGTEQMTASIKEIASNATDAAHVAQGAVKVAEQANETIAKLGESSAEIGDVVKLITSIAEQTNLLALNATIEAARAGDAGKGFAVVASEVKDLAQATSKATEDISHRIQAIQGDTGAAVEAIREIAEVIEKINGYSETIASAVEEQTATTSEIGRSVAEAATGATDIAQNITGVAAAAESTSTGVTEANRAANDLAQMSTELQQIVGQFRV</sequence>
<dbReference type="SMART" id="SM00283">
    <property type="entry name" value="MA"/>
    <property type="match status" value="1"/>
</dbReference>
<evidence type="ECO:0000256" key="3">
    <source>
        <dbReference type="ARBA" id="ARBA00023224"/>
    </source>
</evidence>
<evidence type="ECO:0000256" key="2">
    <source>
        <dbReference type="ARBA" id="ARBA00022989"/>
    </source>
</evidence>
<evidence type="ECO:0000256" key="4">
    <source>
        <dbReference type="ARBA" id="ARBA00029447"/>
    </source>
</evidence>
<dbReference type="PANTHER" id="PTHR32089">
    <property type="entry name" value="METHYL-ACCEPTING CHEMOTAXIS PROTEIN MCPB"/>
    <property type="match status" value="1"/>
</dbReference>
<evidence type="ECO:0000256" key="1">
    <source>
        <dbReference type="ARBA" id="ARBA00022692"/>
    </source>
</evidence>
<evidence type="ECO:0000256" key="5">
    <source>
        <dbReference type="PROSITE-ProRule" id="PRU00284"/>
    </source>
</evidence>